<gene>
    <name evidence="2" type="ORF">g.469</name>
</gene>
<feature type="compositionally biased region" description="Low complexity" evidence="1">
    <location>
        <begin position="74"/>
        <end position="91"/>
    </location>
</feature>
<dbReference type="EMBL" id="GDKF01006830">
    <property type="protein sequence ID" value="JAT71792.1"/>
    <property type="molecule type" value="Transcribed_RNA"/>
</dbReference>
<proteinExistence type="predicted"/>
<dbReference type="AlphaFoldDB" id="A0A1D1ZXX8"/>
<reference evidence="2" key="1">
    <citation type="submission" date="2015-08" db="EMBL/GenBank/DDBJ databases">
        <authorList>
            <person name="Babu N.S."/>
            <person name="Beckwith C.J."/>
            <person name="Beseler K.G."/>
            <person name="Brison A."/>
            <person name="Carone J.V."/>
            <person name="Caskin T.P."/>
            <person name="Diamond M."/>
            <person name="Durham M.E."/>
            <person name="Foxe J.M."/>
            <person name="Go M."/>
            <person name="Henderson B.A."/>
            <person name="Jones I.B."/>
            <person name="McGettigan J.A."/>
            <person name="Micheletti S.J."/>
            <person name="Nasrallah M.E."/>
            <person name="Ortiz D."/>
            <person name="Piller C.R."/>
            <person name="Privatt S.R."/>
            <person name="Schneider S.L."/>
            <person name="Sharp S."/>
            <person name="Smith T.C."/>
            <person name="Stanton J.D."/>
            <person name="Ullery H.E."/>
            <person name="Wilson R.J."/>
            <person name="Serrano M.G."/>
            <person name="Buck G."/>
            <person name="Lee V."/>
            <person name="Wang Y."/>
            <person name="Carvalho R."/>
            <person name="Voegtly L."/>
            <person name="Shi R."/>
            <person name="Duckworth R."/>
            <person name="Johnson A."/>
            <person name="Loviza R."/>
            <person name="Walstead R."/>
            <person name="Shah Z."/>
            <person name="Kiflezghi M."/>
            <person name="Wade K."/>
            <person name="Ball S.L."/>
            <person name="Bradley K.W."/>
            <person name="Asai D.J."/>
            <person name="Bowman C.A."/>
            <person name="Russell D.A."/>
            <person name="Pope W.H."/>
            <person name="Jacobs-Sera D."/>
            <person name="Hendrix R.W."/>
            <person name="Hatfull G.F."/>
        </authorList>
    </citation>
    <scope>NUCLEOTIDE SEQUENCE</scope>
</reference>
<feature type="region of interest" description="Disordered" evidence="1">
    <location>
        <begin position="69"/>
        <end position="167"/>
    </location>
</feature>
<sequence>MQRRFVRAQVLRSAACTPNQAAAMIKAMLEKNKGLSHTDVNNLERAALALDELHGRGIRPAVAAVALSPGASQAAAEPRTPATAAGAVPTTLPTPPNTTASVQEGAAAHQTGGAKAEKKKRKHSDAALPDTPVSASATDLQPVPAPSATGEGKPKSKKKSKQRAKEG</sequence>
<feature type="compositionally biased region" description="Basic residues" evidence="1">
    <location>
        <begin position="155"/>
        <end position="167"/>
    </location>
</feature>
<accession>A0A1D1ZXX8</accession>
<evidence type="ECO:0000256" key="1">
    <source>
        <dbReference type="SAM" id="MobiDB-lite"/>
    </source>
</evidence>
<evidence type="ECO:0000313" key="2">
    <source>
        <dbReference type="EMBL" id="JAT71792.1"/>
    </source>
</evidence>
<name>A0A1D1ZXX8_AUXPR</name>
<organism evidence="2">
    <name type="scientific">Auxenochlorella protothecoides</name>
    <name type="common">Green microalga</name>
    <name type="synonym">Chlorella protothecoides</name>
    <dbReference type="NCBI Taxonomy" id="3075"/>
    <lineage>
        <taxon>Eukaryota</taxon>
        <taxon>Viridiplantae</taxon>
        <taxon>Chlorophyta</taxon>
        <taxon>core chlorophytes</taxon>
        <taxon>Trebouxiophyceae</taxon>
        <taxon>Chlorellales</taxon>
        <taxon>Chlorellaceae</taxon>
        <taxon>Auxenochlorella</taxon>
    </lineage>
</organism>
<protein>
    <submittedName>
        <fullName evidence="2">Uncharacterized protein</fullName>
    </submittedName>
</protein>